<protein>
    <recommendedName>
        <fullName evidence="11">Zinc finger and SCAN domain-containing protein 4</fullName>
    </recommendedName>
</protein>
<evidence type="ECO:0000313" key="18">
    <source>
        <dbReference type="Proteomes" id="UP000550707"/>
    </source>
</evidence>
<dbReference type="FunFam" id="1.10.4020.10:FF:000004">
    <property type="entry name" value="Zinc finger and SCAN domain containing 4"/>
    <property type="match status" value="1"/>
</dbReference>
<dbReference type="GO" id="GO:0008270">
    <property type="term" value="F:zinc ion binding"/>
    <property type="evidence" value="ECO:0007669"/>
    <property type="project" value="UniProtKB-KW"/>
</dbReference>
<dbReference type="EMBL" id="JACASF010000021">
    <property type="protein sequence ID" value="KAF6408752.1"/>
    <property type="molecule type" value="Genomic_DNA"/>
</dbReference>
<dbReference type="GO" id="GO:0003677">
    <property type="term" value="F:DNA binding"/>
    <property type="evidence" value="ECO:0007669"/>
    <property type="project" value="UniProtKB-KW"/>
</dbReference>
<dbReference type="Gene3D" id="3.30.160.60">
    <property type="entry name" value="Classic Zinc Finger"/>
    <property type="match status" value="4"/>
</dbReference>
<evidence type="ECO:0000256" key="13">
    <source>
        <dbReference type="PROSITE-ProRule" id="PRU00187"/>
    </source>
</evidence>
<evidence type="ECO:0000313" key="17">
    <source>
        <dbReference type="EMBL" id="KAF6408752.1"/>
    </source>
</evidence>
<evidence type="ECO:0000256" key="5">
    <source>
        <dbReference type="ARBA" id="ARBA00022833"/>
    </source>
</evidence>
<keyword evidence="9 13" id="KW-0539">Nucleus</keyword>
<feature type="region of interest" description="Disordered" evidence="14">
    <location>
        <begin position="1"/>
        <end position="23"/>
    </location>
</feature>
<dbReference type="FunFam" id="3.30.160.60:FF:001615">
    <property type="entry name" value="Zinc finger and SCAN domain containing 4"/>
    <property type="match status" value="1"/>
</dbReference>
<feature type="region of interest" description="Disordered" evidence="14">
    <location>
        <begin position="202"/>
        <end position="228"/>
    </location>
</feature>
<dbReference type="GO" id="GO:0005634">
    <property type="term" value="C:nucleus"/>
    <property type="evidence" value="ECO:0007669"/>
    <property type="project" value="UniProtKB-SubCell"/>
</dbReference>
<dbReference type="Pfam" id="PF00096">
    <property type="entry name" value="zf-C2H2"/>
    <property type="match status" value="4"/>
</dbReference>
<evidence type="ECO:0000256" key="3">
    <source>
        <dbReference type="ARBA" id="ARBA00022737"/>
    </source>
</evidence>
<evidence type="ECO:0000256" key="4">
    <source>
        <dbReference type="ARBA" id="ARBA00022771"/>
    </source>
</evidence>
<dbReference type="PANTHER" id="PTHR24394:SF48">
    <property type="entry name" value="ZINC FINGER PROTEIN 771"/>
    <property type="match status" value="1"/>
</dbReference>
<evidence type="ECO:0000256" key="9">
    <source>
        <dbReference type="ARBA" id="ARBA00023242"/>
    </source>
</evidence>
<accession>A0A7J8CD52</accession>
<feature type="region of interest" description="Disordered" evidence="14">
    <location>
        <begin position="129"/>
        <end position="177"/>
    </location>
</feature>
<dbReference type="Proteomes" id="UP000550707">
    <property type="component" value="Unassembled WGS sequence"/>
</dbReference>
<feature type="compositionally biased region" description="Polar residues" evidence="14">
    <location>
        <begin position="136"/>
        <end position="157"/>
    </location>
</feature>
<dbReference type="SUPFAM" id="SSF57667">
    <property type="entry name" value="beta-beta-alpha zinc fingers"/>
    <property type="match status" value="2"/>
</dbReference>
<evidence type="ECO:0000256" key="10">
    <source>
        <dbReference type="ARBA" id="ARBA00057330"/>
    </source>
</evidence>
<dbReference type="SUPFAM" id="SSF47353">
    <property type="entry name" value="Retrovirus capsid dimerization domain-like"/>
    <property type="match status" value="1"/>
</dbReference>
<evidence type="ECO:0000256" key="12">
    <source>
        <dbReference type="PROSITE-ProRule" id="PRU00042"/>
    </source>
</evidence>
<dbReference type="AlphaFoldDB" id="A0A7J8CD52"/>
<organism evidence="17 18">
    <name type="scientific">Molossus molossus</name>
    <name type="common">Pallas' mastiff bat</name>
    <name type="synonym">Vespertilio molossus</name>
    <dbReference type="NCBI Taxonomy" id="27622"/>
    <lineage>
        <taxon>Eukaryota</taxon>
        <taxon>Metazoa</taxon>
        <taxon>Chordata</taxon>
        <taxon>Craniata</taxon>
        <taxon>Vertebrata</taxon>
        <taxon>Euteleostomi</taxon>
        <taxon>Mammalia</taxon>
        <taxon>Eutheria</taxon>
        <taxon>Laurasiatheria</taxon>
        <taxon>Chiroptera</taxon>
        <taxon>Yangochiroptera</taxon>
        <taxon>Molossidae</taxon>
        <taxon>Molossus</taxon>
    </lineage>
</organism>
<keyword evidence="7" id="KW-0238">DNA-binding</keyword>
<dbReference type="PROSITE" id="PS50804">
    <property type="entry name" value="SCAN_BOX"/>
    <property type="match status" value="1"/>
</dbReference>
<reference evidence="17 18" key="1">
    <citation type="journal article" date="2020" name="Nature">
        <title>Six reference-quality genomes reveal evolution of bat adaptations.</title>
        <authorList>
            <person name="Jebb D."/>
            <person name="Huang Z."/>
            <person name="Pippel M."/>
            <person name="Hughes G.M."/>
            <person name="Lavrichenko K."/>
            <person name="Devanna P."/>
            <person name="Winkler S."/>
            <person name="Jermiin L.S."/>
            <person name="Skirmuntt E.C."/>
            <person name="Katzourakis A."/>
            <person name="Burkitt-Gray L."/>
            <person name="Ray D.A."/>
            <person name="Sullivan K.A.M."/>
            <person name="Roscito J.G."/>
            <person name="Kirilenko B.M."/>
            <person name="Davalos L.M."/>
            <person name="Corthals A.P."/>
            <person name="Power M.L."/>
            <person name="Jones G."/>
            <person name="Ransome R.D."/>
            <person name="Dechmann D.K.N."/>
            <person name="Locatelli A.G."/>
            <person name="Puechmaille S.J."/>
            <person name="Fedrigo O."/>
            <person name="Jarvis E.D."/>
            <person name="Hiller M."/>
            <person name="Vernes S.C."/>
            <person name="Myers E.W."/>
            <person name="Teeling E.C."/>
        </authorList>
    </citation>
    <scope>NUCLEOTIDE SEQUENCE [LARGE SCALE GENOMIC DNA]</scope>
    <source>
        <strain evidence="17">MMolMol1</strain>
        <tissue evidence="17">Muscle</tissue>
    </source>
</reference>
<feature type="compositionally biased region" description="Polar residues" evidence="14">
    <location>
        <begin position="211"/>
        <end position="226"/>
    </location>
</feature>
<name>A0A7J8CD52_MOLMO</name>
<keyword evidence="8" id="KW-0804">Transcription</keyword>
<dbReference type="InterPro" id="IPR013087">
    <property type="entry name" value="Znf_C2H2_type"/>
</dbReference>
<dbReference type="Gene3D" id="1.10.4020.10">
    <property type="entry name" value="DNA breaking-rejoining enzymes"/>
    <property type="match status" value="1"/>
</dbReference>
<dbReference type="FunFam" id="3.30.160.60:FF:000358">
    <property type="entry name" value="zinc finger protein 24"/>
    <property type="match status" value="1"/>
</dbReference>
<evidence type="ECO:0000256" key="8">
    <source>
        <dbReference type="ARBA" id="ARBA00023163"/>
    </source>
</evidence>
<feature type="region of interest" description="Disordered" evidence="14">
    <location>
        <begin position="259"/>
        <end position="279"/>
    </location>
</feature>
<feature type="domain" description="SCAN box" evidence="16">
    <location>
        <begin position="59"/>
        <end position="122"/>
    </location>
</feature>
<keyword evidence="6" id="KW-0805">Transcription regulation</keyword>
<feature type="compositionally biased region" description="Polar residues" evidence="14">
    <location>
        <begin position="167"/>
        <end position="177"/>
    </location>
</feature>
<dbReference type="InterPro" id="IPR038269">
    <property type="entry name" value="SCAN_sf"/>
</dbReference>
<feature type="compositionally biased region" description="Polar residues" evidence="14">
    <location>
        <begin position="259"/>
        <end position="268"/>
    </location>
</feature>
<dbReference type="InterPro" id="IPR003309">
    <property type="entry name" value="SCAN_dom"/>
</dbReference>
<feature type="compositionally biased region" description="Basic and acidic residues" evidence="14">
    <location>
        <begin position="270"/>
        <end position="279"/>
    </location>
</feature>
<evidence type="ECO:0000256" key="6">
    <source>
        <dbReference type="ARBA" id="ARBA00023015"/>
    </source>
</evidence>
<keyword evidence="3" id="KW-0677">Repeat</keyword>
<dbReference type="InterPro" id="IPR036236">
    <property type="entry name" value="Znf_C2H2_sf"/>
</dbReference>
<feature type="domain" description="C2H2-type" evidence="15">
    <location>
        <begin position="284"/>
        <end position="311"/>
    </location>
</feature>
<evidence type="ECO:0000256" key="7">
    <source>
        <dbReference type="ARBA" id="ARBA00023125"/>
    </source>
</evidence>
<evidence type="ECO:0000259" key="15">
    <source>
        <dbReference type="PROSITE" id="PS50157"/>
    </source>
</evidence>
<evidence type="ECO:0000256" key="2">
    <source>
        <dbReference type="ARBA" id="ARBA00022723"/>
    </source>
</evidence>
<evidence type="ECO:0000259" key="16">
    <source>
        <dbReference type="PROSITE" id="PS50804"/>
    </source>
</evidence>
<comment type="subcellular location">
    <subcellularLocation>
        <location evidence="1 13">Nucleus</location>
    </subcellularLocation>
</comment>
<dbReference type="PROSITE" id="PS50157">
    <property type="entry name" value="ZINC_FINGER_C2H2_2"/>
    <property type="match status" value="4"/>
</dbReference>
<sequence>MAFNLRVSRRGEPSRNGPGSENLELQPIRGPAIQEREGVSTFPSTEFNLIQNSSNLCARQELQQLYTSFNSWLQPEKHSKEEIISRLVLEQFMINRHCSDRSMLKQKWESSGRNLKTFVEDLSDDCLKPPGLLSAGTPTETNVGMPSWTPQDTSLPTGQDDEDKENNGNSSLKTTEVNNSIISQGSEIPFLLIIPGENCPGHEEGGVSLENPLSSGRASLGTSLSQEGPLEGPSYQGVLMKVEPAFHSMPDQVTTELVPTHQSNTGDSTRGGHQESGHRARKSYQCEECSKIFRYFSRLKVHQRRHSNERTFICATCDKGFFQASDLHVHQKIHAGEKPFRCSTCAKRFSHKTNLLAHERIHTGEKPYMCSECKRCYRQSSTYHRHLRMHQRTAFSCVSSTTNDSSM</sequence>
<dbReference type="FunFam" id="3.30.160.60:FF:000060">
    <property type="entry name" value="zinc finger protein 436"/>
    <property type="match status" value="1"/>
</dbReference>
<comment type="caution">
    <text evidence="17">The sequence shown here is derived from an EMBL/GenBank/DDBJ whole genome shotgun (WGS) entry which is preliminary data.</text>
</comment>
<feature type="domain" description="C2H2-type" evidence="15">
    <location>
        <begin position="340"/>
        <end position="367"/>
    </location>
</feature>
<keyword evidence="2" id="KW-0479">Metal-binding</keyword>
<dbReference type="GO" id="GO:0000981">
    <property type="term" value="F:DNA-binding transcription factor activity, RNA polymerase II-specific"/>
    <property type="evidence" value="ECO:0007669"/>
    <property type="project" value="TreeGrafter"/>
</dbReference>
<keyword evidence="5" id="KW-0862">Zinc</keyword>
<gene>
    <name evidence="17" type="ORF">HJG59_020254</name>
</gene>
<feature type="domain" description="C2H2-type" evidence="15">
    <location>
        <begin position="312"/>
        <end position="339"/>
    </location>
</feature>
<dbReference type="SMART" id="SM00355">
    <property type="entry name" value="ZnF_C2H2"/>
    <property type="match status" value="4"/>
</dbReference>
<feature type="domain" description="C2H2-type" evidence="15">
    <location>
        <begin position="368"/>
        <end position="390"/>
    </location>
</feature>
<dbReference type="PANTHER" id="PTHR24394">
    <property type="entry name" value="ZINC FINGER PROTEIN"/>
    <property type="match status" value="1"/>
</dbReference>
<dbReference type="Pfam" id="PF02023">
    <property type="entry name" value="SCAN"/>
    <property type="match status" value="1"/>
</dbReference>
<keyword evidence="18" id="KW-1185">Reference proteome</keyword>
<proteinExistence type="predicted"/>
<dbReference type="FunFam" id="3.30.160.60:FF:000710">
    <property type="entry name" value="Zinc finger protein 768"/>
    <property type="match status" value="1"/>
</dbReference>
<evidence type="ECO:0000256" key="1">
    <source>
        <dbReference type="ARBA" id="ARBA00004123"/>
    </source>
</evidence>
<keyword evidence="4 12" id="KW-0863">Zinc-finger</keyword>
<comment type="function">
    <text evidence="10">Embryonic stem (ES) cell-specific transcription factor required to regulate ES cell pluripotency. Binds telomeres and plays a key role in genomic stability in ES cells by regulating telomere elongation. Acts as an activator of spontaneous telomere sister chromatid exchange (T-SCE) and telomere elongation in undifferentiated ES cells.</text>
</comment>
<dbReference type="PROSITE" id="PS00028">
    <property type="entry name" value="ZINC_FINGER_C2H2_1"/>
    <property type="match status" value="4"/>
</dbReference>
<evidence type="ECO:0000256" key="14">
    <source>
        <dbReference type="SAM" id="MobiDB-lite"/>
    </source>
</evidence>
<evidence type="ECO:0000256" key="11">
    <source>
        <dbReference type="ARBA" id="ARBA00072397"/>
    </source>
</evidence>